<dbReference type="EMBL" id="OX459125">
    <property type="protein sequence ID" value="CAI9115206.1"/>
    <property type="molecule type" value="Genomic_DNA"/>
</dbReference>
<evidence type="ECO:0000313" key="1">
    <source>
        <dbReference type="EMBL" id="CAI9115206.1"/>
    </source>
</evidence>
<keyword evidence="2" id="KW-1185">Reference proteome</keyword>
<dbReference type="AlphaFoldDB" id="A0AAV1E4M6"/>
<gene>
    <name evidence="1" type="ORF">OLC1_LOCUS21777</name>
</gene>
<sequence>MAETNQTAIPVVEPEGFAETVNENTVDNPIVIPSKDVIVTPTNQKKMPVVKPSDTVETVNENAVDNSVILHTGQLIMVIMLEGDDDNRIVLTGTEWKKLLEDHHDKLPECEFTVLKYDGNMRFTMHFFKANGVEIEGPTTIIEEDHFKIEIGDNYCRKRAIRRHKKIVFKRTAIIHTTAGPYTMKFQKSNDQKYIGKRVCQLKILEEWMQLLNENSIASGSQCEFHLDRNSVQPRKNDVDFQFTLCNE</sequence>
<organism evidence="1 2">
    <name type="scientific">Oldenlandia corymbosa var. corymbosa</name>
    <dbReference type="NCBI Taxonomy" id="529605"/>
    <lineage>
        <taxon>Eukaryota</taxon>
        <taxon>Viridiplantae</taxon>
        <taxon>Streptophyta</taxon>
        <taxon>Embryophyta</taxon>
        <taxon>Tracheophyta</taxon>
        <taxon>Spermatophyta</taxon>
        <taxon>Magnoliopsida</taxon>
        <taxon>eudicotyledons</taxon>
        <taxon>Gunneridae</taxon>
        <taxon>Pentapetalae</taxon>
        <taxon>asterids</taxon>
        <taxon>lamiids</taxon>
        <taxon>Gentianales</taxon>
        <taxon>Rubiaceae</taxon>
        <taxon>Rubioideae</taxon>
        <taxon>Spermacoceae</taxon>
        <taxon>Hedyotis-Oldenlandia complex</taxon>
        <taxon>Oldenlandia</taxon>
    </lineage>
</organism>
<protein>
    <submittedName>
        <fullName evidence="1">OLC1v1016046C1</fullName>
    </submittedName>
</protein>
<accession>A0AAV1E4M6</accession>
<reference evidence="1" key="1">
    <citation type="submission" date="2023-03" db="EMBL/GenBank/DDBJ databases">
        <authorList>
            <person name="Julca I."/>
        </authorList>
    </citation>
    <scope>NUCLEOTIDE SEQUENCE</scope>
</reference>
<evidence type="ECO:0000313" key="2">
    <source>
        <dbReference type="Proteomes" id="UP001161247"/>
    </source>
</evidence>
<proteinExistence type="predicted"/>
<name>A0AAV1E4M6_OLDCO</name>
<dbReference type="Proteomes" id="UP001161247">
    <property type="component" value="Chromosome 8"/>
</dbReference>